<feature type="chain" id="PRO_5045708367" evidence="1">
    <location>
        <begin position="42"/>
        <end position="206"/>
    </location>
</feature>
<evidence type="ECO:0000313" key="3">
    <source>
        <dbReference type="Proteomes" id="UP001500893"/>
    </source>
</evidence>
<dbReference type="Proteomes" id="UP001500893">
    <property type="component" value="Unassembled WGS sequence"/>
</dbReference>
<organism evidence="2 3">
    <name type="scientific">Streptomyces rameus</name>
    <dbReference type="NCBI Taxonomy" id="68261"/>
    <lineage>
        <taxon>Bacteria</taxon>
        <taxon>Bacillati</taxon>
        <taxon>Actinomycetota</taxon>
        <taxon>Actinomycetes</taxon>
        <taxon>Kitasatosporales</taxon>
        <taxon>Streptomycetaceae</taxon>
        <taxon>Streptomyces</taxon>
    </lineage>
</organism>
<proteinExistence type="predicted"/>
<evidence type="ECO:0000256" key="1">
    <source>
        <dbReference type="SAM" id="SignalP"/>
    </source>
</evidence>
<evidence type="ECO:0000313" key="2">
    <source>
        <dbReference type="EMBL" id="GAA3133974.1"/>
    </source>
</evidence>
<gene>
    <name evidence="2" type="ORF">GCM10010521_19700</name>
</gene>
<dbReference type="EMBL" id="BAAAVM010000024">
    <property type="protein sequence ID" value="GAA3133974.1"/>
    <property type="molecule type" value="Genomic_DNA"/>
</dbReference>
<keyword evidence="1" id="KW-0732">Signal</keyword>
<dbReference type="InterPro" id="IPR006311">
    <property type="entry name" value="TAT_signal"/>
</dbReference>
<protein>
    <submittedName>
        <fullName evidence="2">Uncharacterized protein</fullName>
    </submittedName>
</protein>
<comment type="caution">
    <text evidence="2">The sequence shown here is derived from an EMBL/GenBank/DDBJ whole genome shotgun (WGS) entry which is preliminary data.</text>
</comment>
<sequence>MPTTRTPSISRRTLLTAAAGSGLTMAASATATLATATPARAAQHLWTWCHQCSQLWFSGNGSGYCPVGSGIFGWDHGHQSSGSGDYVLRYDTDPGVGDSHWRWCRDCAGLWSKGWSDSGRTTTYCPNSSQPFRWHNWSGSGTYKIEALPDGINGPGGQRRWFLCIRCSGLFFTGNGSDGTCPAGGAHRHWKSPEPQIGYEYVLRQL</sequence>
<feature type="signal peptide" evidence="1">
    <location>
        <begin position="1"/>
        <end position="41"/>
    </location>
</feature>
<dbReference type="PROSITE" id="PS51318">
    <property type="entry name" value="TAT"/>
    <property type="match status" value="1"/>
</dbReference>
<keyword evidence="3" id="KW-1185">Reference proteome</keyword>
<name>A0ABP6N2P3_9ACTN</name>
<reference evidence="3" key="1">
    <citation type="journal article" date="2019" name="Int. J. Syst. Evol. Microbiol.">
        <title>The Global Catalogue of Microorganisms (GCM) 10K type strain sequencing project: providing services to taxonomists for standard genome sequencing and annotation.</title>
        <authorList>
            <consortium name="The Broad Institute Genomics Platform"/>
            <consortium name="The Broad Institute Genome Sequencing Center for Infectious Disease"/>
            <person name="Wu L."/>
            <person name="Ma J."/>
        </authorList>
    </citation>
    <scope>NUCLEOTIDE SEQUENCE [LARGE SCALE GENOMIC DNA]</scope>
    <source>
        <strain evidence="3">JCM 11574</strain>
    </source>
</reference>
<dbReference type="RefSeq" id="WP_345048834.1">
    <property type="nucleotide sequence ID" value="NZ_BAAAVM010000024.1"/>
</dbReference>
<accession>A0ABP6N2P3</accession>